<sequence>MSSYEPFSDIYQRAIHRFGSEQALQSHLITPKTQIELLQISDDRWLSAFSQKIFQSGMNWQVVRNKWPNFETAFFQFDVEKMLLIHDEMWEEKAKDPSIIRHLAKVMTIRENAIMMAEVKANHQSFSRFVAEFPSNNITELWQYLKKHGARLGGNTGAYTLRVMGKDTFILTKDVEGYLRNQQIMTTGRDTQAALKAAQTAFNHWHQESNLPYCQISQCIAYSVN</sequence>
<protein>
    <submittedName>
        <fullName evidence="1">DNA-3-methyladenine glycosylase I</fullName>
    </submittedName>
</protein>
<dbReference type="Proteomes" id="UP000598488">
    <property type="component" value="Unassembled WGS sequence"/>
</dbReference>
<dbReference type="Gene3D" id="1.10.340.30">
    <property type="entry name" value="Hypothetical protein, domain 2"/>
    <property type="match status" value="1"/>
</dbReference>
<organism evidence="1 2">
    <name type="scientific">Marinomonas ostreistagni</name>
    <dbReference type="NCBI Taxonomy" id="359209"/>
    <lineage>
        <taxon>Bacteria</taxon>
        <taxon>Pseudomonadati</taxon>
        <taxon>Pseudomonadota</taxon>
        <taxon>Gammaproteobacteria</taxon>
        <taxon>Oceanospirillales</taxon>
        <taxon>Oceanospirillaceae</taxon>
        <taxon>Marinomonas</taxon>
    </lineage>
</organism>
<accession>A0ABS0Z935</accession>
<dbReference type="InterPro" id="IPR052891">
    <property type="entry name" value="DNA-3mA_glycosylase"/>
</dbReference>
<comment type="caution">
    <text evidence="1">The sequence shown here is derived from an EMBL/GenBank/DDBJ whole genome shotgun (WGS) entry which is preliminary data.</text>
</comment>
<dbReference type="SUPFAM" id="SSF48150">
    <property type="entry name" value="DNA-glycosylase"/>
    <property type="match status" value="1"/>
</dbReference>
<dbReference type="RefSeq" id="WP_199461803.1">
    <property type="nucleotide sequence ID" value="NZ_JAEMUH010000004.1"/>
</dbReference>
<reference evidence="1 2" key="1">
    <citation type="submission" date="2020-12" db="EMBL/GenBank/DDBJ databases">
        <title>Comparative genome analysis of fungal antagonists Marinomonas ostreistagni 398 and M. spartinae 468.</title>
        <authorList>
            <person name="Fields J.L."/>
            <person name="Mavrodi O.V."/>
            <person name="Biber P.D."/>
            <person name="Indest K.J."/>
            <person name="Mavrodi D.V."/>
        </authorList>
    </citation>
    <scope>NUCLEOTIDE SEQUENCE [LARGE SCALE GENOMIC DNA]</scope>
    <source>
        <strain evidence="1 2">USM7</strain>
    </source>
</reference>
<dbReference type="PANTHER" id="PTHR30037">
    <property type="entry name" value="DNA-3-METHYLADENINE GLYCOSYLASE 1"/>
    <property type="match status" value="1"/>
</dbReference>
<evidence type="ECO:0000313" key="1">
    <source>
        <dbReference type="EMBL" id="MBJ7550169.1"/>
    </source>
</evidence>
<dbReference type="PANTHER" id="PTHR30037:SF3">
    <property type="entry name" value="BLR0857 PROTEIN"/>
    <property type="match status" value="1"/>
</dbReference>
<name>A0ABS0Z935_9GAMM</name>
<proteinExistence type="predicted"/>
<dbReference type="EMBL" id="JAEMUH010000004">
    <property type="protein sequence ID" value="MBJ7550169.1"/>
    <property type="molecule type" value="Genomic_DNA"/>
</dbReference>
<dbReference type="InterPro" id="IPR011257">
    <property type="entry name" value="DNA_glycosylase"/>
</dbReference>
<gene>
    <name evidence="1" type="ORF">JHD44_05715</name>
</gene>
<dbReference type="Pfam" id="PF03352">
    <property type="entry name" value="Adenine_glyco"/>
    <property type="match status" value="1"/>
</dbReference>
<dbReference type="InterPro" id="IPR005019">
    <property type="entry name" value="Adenine_glyco"/>
</dbReference>
<keyword evidence="2" id="KW-1185">Reference proteome</keyword>
<evidence type="ECO:0000313" key="2">
    <source>
        <dbReference type="Proteomes" id="UP000598488"/>
    </source>
</evidence>